<dbReference type="InterPro" id="IPR036116">
    <property type="entry name" value="FN3_sf"/>
</dbReference>
<dbReference type="CDD" id="cd00063">
    <property type="entry name" value="FN3"/>
    <property type="match status" value="2"/>
</dbReference>
<dbReference type="SMART" id="SM00060">
    <property type="entry name" value="FN3"/>
    <property type="match status" value="3"/>
</dbReference>
<reference evidence="3 4" key="1">
    <citation type="submission" date="2021-03" db="EMBL/GenBank/DDBJ databases">
        <title>Fibrella sp. HMF5405 genome sequencing and assembly.</title>
        <authorList>
            <person name="Kang H."/>
            <person name="Kim H."/>
            <person name="Bae S."/>
            <person name="Joh K."/>
        </authorList>
    </citation>
    <scope>NUCLEOTIDE SEQUENCE [LARGE SCALE GENOMIC DNA]</scope>
    <source>
        <strain evidence="3 4">HMF5405</strain>
    </source>
</reference>
<keyword evidence="4" id="KW-1185">Reference proteome</keyword>
<feature type="domain" description="Fibronectin type-III" evidence="2">
    <location>
        <begin position="518"/>
        <end position="616"/>
    </location>
</feature>
<proteinExistence type="predicted"/>
<protein>
    <submittedName>
        <fullName evidence="3">Fibronectin type III domain-containing protein</fullName>
    </submittedName>
</protein>
<sequence length="714" mass="79722">MTNRIIKCFVLLLLTTGLRAQSKPEPVYHLMTYPGPGGVHVQITSADTNDLYAQANAFQVRRTEKGADNDKGRLIGTLRPVRSAVQFEAALGPDKYRQFLRTFGFVARAQVDTFLTDRAHASVRQLLSATDIDFSRALGETLLDTDVKLGGFYGYQIIRVNKAGAESEVDRRGVLYRPNPEIGKVKPALTRVSATDSAVRFTWNVVYPQQFIPVDQSSINVSSFAEARDLAPQRLDVFTAFPSGALNTRFAVYYRLNDDARWRFLERYTASADSSGQFYTTARVACKPEDVVETRLIAEDYAGNLGDTITARGVAVTNSQVEYIYGLNSRDTTNAIYLWWKKLSRKPYYSGIELSRSSANTAPKVLGILPVDAIDFTDPDVYPAGEIFTYAIRPLFVPFQDLRQEMPATTAQSCTQFRRPTPPFNLRVDTTGRLPVLSWDAADDKSRFAFIVYRGQSPSDMNPIGLPVKNNQYIDSANYLSPRVMYSYAVQTINLKQDTSALSEYVNYRPTARYAKVDFSSPKLISSEIINSDAFLSWTDLRLNDDYIRGYELQRKRENDPDTSFKSLHAGTLNQPNFTDTTFSLGVTYVYRVTSVGLTGERGTFSMPASVYGRPVSGALASIDDLTVKNMSGSVRVSWPAVEPTGIASYRVMRREPAMTAFIAVGTVSNGVFEFDDRSAKPGKTYVYAVQALSTNRQESAIRTTRSIYREAVR</sequence>
<evidence type="ECO:0000259" key="2">
    <source>
        <dbReference type="PROSITE" id="PS50853"/>
    </source>
</evidence>
<evidence type="ECO:0000313" key="4">
    <source>
        <dbReference type="Proteomes" id="UP000664628"/>
    </source>
</evidence>
<dbReference type="InterPro" id="IPR003961">
    <property type="entry name" value="FN3_dom"/>
</dbReference>
<evidence type="ECO:0000313" key="3">
    <source>
        <dbReference type="EMBL" id="MBO0948185.1"/>
    </source>
</evidence>
<name>A0ABS3JDV8_9BACT</name>
<accession>A0ABS3JDV8</accession>
<evidence type="ECO:0000256" key="1">
    <source>
        <dbReference type="SAM" id="SignalP"/>
    </source>
</evidence>
<dbReference type="SUPFAM" id="SSF49265">
    <property type="entry name" value="Fibronectin type III"/>
    <property type="match status" value="2"/>
</dbReference>
<dbReference type="RefSeq" id="WP_207328151.1">
    <property type="nucleotide sequence ID" value="NZ_JAFMYW010000002.1"/>
</dbReference>
<feature type="signal peptide" evidence="1">
    <location>
        <begin position="1"/>
        <end position="20"/>
    </location>
</feature>
<comment type="caution">
    <text evidence="3">The sequence shown here is derived from an EMBL/GenBank/DDBJ whole genome shotgun (WGS) entry which is preliminary data.</text>
</comment>
<dbReference type="InterPro" id="IPR013783">
    <property type="entry name" value="Ig-like_fold"/>
</dbReference>
<dbReference type="PROSITE" id="PS50853">
    <property type="entry name" value="FN3"/>
    <property type="match status" value="1"/>
</dbReference>
<dbReference type="Gene3D" id="2.60.40.10">
    <property type="entry name" value="Immunoglobulins"/>
    <property type="match status" value="3"/>
</dbReference>
<dbReference type="Proteomes" id="UP000664628">
    <property type="component" value="Unassembled WGS sequence"/>
</dbReference>
<feature type="chain" id="PRO_5045205441" evidence="1">
    <location>
        <begin position="21"/>
        <end position="714"/>
    </location>
</feature>
<dbReference type="EMBL" id="JAFMYW010000002">
    <property type="protein sequence ID" value="MBO0948185.1"/>
    <property type="molecule type" value="Genomic_DNA"/>
</dbReference>
<organism evidence="3 4">
    <name type="scientific">Fibrella forsythiae</name>
    <dbReference type="NCBI Taxonomy" id="2817061"/>
    <lineage>
        <taxon>Bacteria</taxon>
        <taxon>Pseudomonadati</taxon>
        <taxon>Bacteroidota</taxon>
        <taxon>Cytophagia</taxon>
        <taxon>Cytophagales</taxon>
        <taxon>Spirosomataceae</taxon>
        <taxon>Fibrella</taxon>
    </lineage>
</organism>
<keyword evidence="1" id="KW-0732">Signal</keyword>
<gene>
    <name evidence="3" type="ORF">J2I46_06295</name>
</gene>